<organism evidence="2 3">
    <name type="scientific">Paenibacillus piri</name>
    <dbReference type="NCBI Taxonomy" id="2547395"/>
    <lineage>
        <taxon>Bacteria</taxon>
        <taxon>Bacillati</taxon>
        <taxon>Bacillota</taxon>
        <taxon>Bacilli</taxon>
        <taxon>Bacillales</taxon>
        <taxon>Paenibacillaceae</taxon>
        <taxon>Paenibacillus</taxon>
    </lineage>
</organism>
<feature type="compositionally biased region" description="Low complexity" evidence="1">
    <location>
        <begin position="18"/>
        <end position="27"/>
    </location>
</feature>
<evidence type="ECO:0000256" key="1">
    <source>
        <dbReference type="SAM" id="MobiDB-lite"/>
    </source>
</evidence>
<dbReference type="Proteomes" id="UP000295636">
    <property type="component" value="Unassembled WGS sequence"/>
</dbReference>
<name>A0A4R5KI45_9BACL</name>
<evidence type="ECO:0000313" key="3">
    <source>
        <dbReference type="Proteomes" id="UP000295636"/>
    </source>
</evidence>
<keyword evidence="3" id="KW-1185">Reference proteome</keyword>
<dbReference type="AlphaFoldDB" id="A0A4R5KI45"/>
<comment type="caution">
    <text evidence="2">The sequence shown here is derived from an EMBL/GenBank/DDBJ whole genome shotgun (WGS) entry which is preliminary data.</text>
</comment>
<protein>
    <submittedName>
        <fullName evidence="2">Uncharacterized protein</fullName>
    </submittedName>
</protein>
<dbReference type="EMBL" id="SMRT01000014">
    <property type="protein sequence ID" value="TDF94077.1"/>
    <property type="molecule type" value="Genomic_DNA"/>
</dbReference>
<proteinExistence type="predicted"/>
<gene>
    <name evidence="2" type="ORF">E1757_24585</name>
</gene>
<evidence type="ECO:0000313" key="2">
    <source>
        <dbReference type="EMBL" id="TDF94077.1"/>
    </source>
</evidence>
<accession>A0A4R5KI45</accession>
<dbReference type="RefSeq" id="WP_133233164.1">
    <property type="nucleotide sequence ID" value="NZ_SMRT01000014.1"/>
</dbReference>
<sequence>MSRRLNMTGGNYPKINASTTPSNSPSNGILTVTDRRAFIYGKTMVFQVKRTEETLIRGKWCK</sequence>
<reference evidence="2 3" key="1">
    <citation type="submission" date="2019-03" db="EMBL/GenBank/DDBJ databases">
        <title>This is whole genome sequence of Paenibacillus sp MS74 strain.</title>
        <authorList>
            <person name="Trinh H.N."/>
        </authorList>
    </citation>
    <scope>NUCLEOTIDE SEQUENCE [LARGE SCALE GENOMIC DNA]</scope>
    <source>
        <strain evidence="2 3">MS74</strain>
    </source>
</reference>
<feature type="region of interest" description="Disordered" evidence="1">
    <location>
        <begin position="1"/>
        <end position="28"/>
    </location>
</feature>